<feature type="domain" description="ABC transporter" evidence="11">
    <location>
        <begin position="48"/>
        <end position="280"/>
    </location>
</feature>
<dbReference type="PROSITE" id="PS50893">
    <property type="entry name" value="ABC_TRANSPORTER_2"/>
    <property type="match status" value="1"/>
</dbReference>
<comment type="caution">
    <text evidence="12">The sequence shown here is derived from an EMBL/GenBank/DDBJ whole genome shotgun (WGS) entry which is preliminary data.</text>
</comment>
<dbReference type="InterPro" id="IPR003593">
    <property type="entry name" value="AAA+_ATPase"/>
</dbReference>
<dbReference type="InterPro" id="IPR003439">
    <property type="entry name" value="ABC_transporter-like_ATP-bd"/>
</dbReference>
<dbReference type="InterPro" id="IPR013611">
    <property type="entry name" value="Transp-assoc_OB_typ2"/>
</dbReference>
<dbReference type="InterPro" id="IPR008995">
    <property type="entry name" value="Mo/tungstate-bd_C_term_dom"/>
</dbReference>
<evidence type="ECO:0000256" key="1">
    <source>
        <dbReference type="ARBA" id="ARBA00022448"/>
    </source>
</evidence>
<keyword evidence="2" id="KW-1003">Cell membrane</keyword>
<dbReference type="Pfam" id="PF00005">
    <property type="entry name" value="ABC_tran"/>
    <property type="match status" value="1"/>
</dbReference>
<evidence type="ECO:0000256" key="5">
    <source>
        <dbReference type="ARBA" id="ARBA00022840"/>
    </source>
</evidence>
<keyword evidence="6" id="KW-0408">Iron</keyword>
<dbReference type="InterPro" id="IPR015853">
    <property type="entry name" value="ABC_transpr_FbpC"/>
</dbReference>
<dbReference type="InterPro" id="IPR050093">
    <property type="entry name" value="ABC_SmlMolc_Importer"/>
</dbReference>
<proteinExistence type="predicted"/>
<evidence type="ECO:0000256" key="3">
    <source>
        <dbReference type="ARBA" id="ARBA00022496"/>
    </source>
</evidence>
<dbReference type="InterPro" id="IPR027417">
    <property type="entry name" value="P-loop_NTPase"/>
</dbReference>
<dbReference type="FunFam" id="3.40.50.300:FF:000425">
    <property type="entry name" value="Probable ABC transporter, ATP-binding subunit"/>
    <property type="match status" value="1"/>
</dbReference>
<evidence type="ECO:0000256" key="2">
    <source>
        <dbReference type="ARBA" id="ARBA00022475"/>
    </source>
</evidence>
<keyword evidence="4" id="KW-0547">Nucleotide-binding</keyword>
<reference evidence="12 13" key="1">
    <citation type="journal article" date="2016" name="Genome Announc.">
        <title>Draft Genome Sequences of Five Rapidly Growing Mycobacterium Species, M. thermoresistibile, M. fortuitum subsp. acetamidolyticum, M. canariasense, M. brisbanense, and M. novocastrense.</title>
        <authorList>
            <person name="Katahira K."/>
            <person name="Ogura Y."/>
            <person name="Gotoh Y."/>
            <person name="Hayashi T."/>
        </authorList>
    </citation>
    <scope>NUCLEOTIDE SEQUENCE [LARGE SCALE GENOMIC DNA]</scope>
    <source>
        <strain evidence="12 13">JCM6362</strain>
    </source>
</reference>
<evidence type="ECO:0000256" key="10">
    <source>
        <dbReference type="SAM" id="MobiDB-lite"/>
    </source>
</evidence>
<dbReference type="Pfam" id="PF08402">
    <property type="entry name" value="TOBE_2"/>
    <property type="match status" value="1"/>
</dbReference>
<dbReference type="CDD" id="cd03259">
    <property type="entry name" value="ABC_Carb_Solutes_like"/>
    <property type="match status" value="1"/>
</dbReference>
<dbReference type="Gene3D" id="3.40.50.300">
    <property type="entry name" value="P-loop containing nucleotide triphosphate hydrolases"/>
    <property type="match status" value="1"/>
</dbReference>
<keyword evidence="1" id="KW-0813">Transport</keyword>
<dbReference type="GO" id="GO:0016887">
    <property type="term" value="F:ATP hydrolysis activity"/>
    <property type="evidence" value="ECO:0007669"/>
    <property type="project" value="InterPro"/>
</dbReference>
<accession>A0A100XBI4</accession>
<protein>
    <recommendedName>
        <fullName evidence="9">ABC-type quaternary amine transporter</fullName>
        <ecNumber evidence="9">7.6.2.9</ecNumber>
    </recommendedName>
</protein>
<organism evidence="12 13">
    <name type="scientific">Mycolicibacterium thermoresistibile</name>
    <name type="common">Mycobacterium thermoresistibile</name>
    <dbReference type="NCBI Taxonomy" id="1797"/>
    <lineage>
        <taxon>Bacteria</taxon>
        <taxon>Bacillati</taxon>
        <taxon>Actinomycetota</taxon>
        <taxon>Actinomycetes</taxon>
        <taxon>Mycobacteriales</taxon>
        <taxon>Mycobacteriaceae</taxon>
        <taxon>Mycolicibacterium</taxon>
    </lineage>
</organism>
<evidence type="ECO:0000313" key="12">
    <source>
        <dbReference type="EMBL" id="GAT13393.1"/>
    </source>
</evidence>
<evidence type="ECO:0000256" key="4">
    <source>
        <dbReference type="ARBA" id="ARBA00022741"/>
    </source>
</evidence>
<dbReference type="GO" id="GO:0015408">
    <property type="term" value="F:ABC-type ferric iron transporter activity"/>
    <property type="evidence" value="ECO:0007669"/>
    <property type="project" value="InterPro"/>
</dbReference>
<keyword evidence="5 12" id="KW-0067">ATP-binding</keyword>
<dbReference type="EC" id="7.6.2.9" evidence="9"/>
<evidence type="ECO:0000313" key="13">
    <source>
        <dbReference type="Proteomes" id="UP000069654"/>
    </source>
</evidence>
<name>A0A100XBI4_MYCTH</name>
<evidence type="ECO:0000256" key="9">
    <source>
        <dbReference type="ARBA" id="ARBA00066388"/>
    </source>
</evidence>
<dbReference type="STRING" id="1797.RMCT_0364"/>
<dbReference type="SUPFAM" id="SSF50331">
    <property type="entry name" value="MOP-like"/>
    <property type="match status" value="1"/>
</dbReference>
<dbReference type="SUPFAM" id="SSF52540">
    <property type="entry name" value="P-loop containing nucleoside triphosphate hydrolases"/>
    <property type="match status" value="1"/>
</dbReference>
<evidence type="ECO:0000256" key="6">
    <source>
        <dbReference type="ARBA" id="ARBA00023004"/>
    </source>
</evidence>
<dbReference type="SMART" id="SM00382">
    <property type="entry name" value="AAA"/>
    <property type="match status" value="1"/>
</dbReference>
<feature type="region of interest" description="Disordered" evidence="10">
    <location>
        <begin position="1"/>
        <end position="40"/>
    </location>
</feature>
<dbReference type="PANTHER" id="PTHR42781">
    <property type="entry name" value="SPERMIDINE/PUTRESCINE IMPORT ATP-BINDING PROTEIN POTA"/>
    <property type="match status" value="1"/>
</dbReference>
<reference evidence="13" key="2">
    <citation type="submission" date="2016-02" db="EMBL/GenBank/DDBJ databases">
        <title>Draft genome sequence of five rapidly growing Mycobacterium species.</title>
        <authorList>
            <person name="Katahira K."/>
            <person name="Gotou Y."/>
            <person name="Iida K."/>
            <person name="Ogura Y."/>
            <person name="Hayashi T."/>
        </authorList>
    </citation>
    <scope>NUCLEOTIDE SEQUENCE [LARGE SCALE GENOMIC DNA]</scope>
    <source>
        <strain evidence="13">JCM6362</strain>
    </source>
</reference>
<evidence type="ECO:0000256" key="8">
    <source>
        <dbReference type="ARBA" id="ARBA00023136"/>
    </source>
</evidence>
<evidence type="ECO:0000256" key="7">
    <source>
        <dbReference type="ARBA" id="ARBA00023065"/>
    </source>
</evidence>
<keyword evidence="3" id="KW-0410">Iron transport</keyword>
<dbReference type="EMBL" id="BCTB01000002">
    <property type="protein sequence ID" value="GAT13393.1"/>
    <property type="molecule type" value="Genomic_DNA"/>
</dbReference>
<sequence>MTREEDDEAVIKTMKTKPADTSGAGPAVSNPAVSNPDVSAPQLRGADVEVQGLHKSFGAKAVLRGVDLTVSAGTLTAVLGPSGCGKTTLLRILAGFDDPDAGTVRIGGHTLAGGGAPVPAHRRRVGLMPQEGALFPHLSVAENIAFGLRRTRRAGRADTVRYWLEVVGLEGAAEARPHELSGGQQQRVALARALAAEPRVLLLDEPFVALDAGLRVRVREEIAAILRAAGTTAVLVTHDQSEALSLADSVALLMDGRLAQVGAPADIYERPATPAAARFVGATVELPGQARDGVVHTALGSHPARLPVPDGPVVVVLRPEELRLERSRDGVPAAAVQSVRFYGPQSAVQVRLADDTVVTVLTAGDAGVSVGEPVGVRVDGSVLAYPAPGRPPARS</sequence>
<evidence type="ECO:0000259" key="11">
    <source>
        <dbReference type="PROSITE" id="PS50893"/>
    </source>
</evidence>
<dbReference type="Proteomes" id="UP000069654">
    <property type="component" value="Unassembled WGS sequence"/>
</dbReference>
<dbReference type="InterPro" id="IPR017871">
    <property type="entry name" value="ABC_transporter-like_CS"/>
</dbReference>
<dbReference type="PANTHER" id="PTHR42781:SF4">
    <property type="entry name" value="SPERMIDINE_PUTRESCINE IMPORT ATP-BINDING PROTEIN POTA"/>
    <property type="match status" value="1"/>
</dbReference>
<dbReference type="GO" id="GO:0005524">
    <property type="term" value="F:ATP binding"/>
    <property type="evidence" value="ECO:0007669"/>
    <property type="project" value="UniProtKB-KW"/>
</dbReference>
<keyword evidence="7" id="KW-0406">Ion transport</keyword>
<dbReference type="AlphaFoldDB" id="A0A100XBI4"/>
<gene>
    <name evidence="12" type="ORF">RMCT_0364</name>
</gene>
<dbReference type="PROSITE" id="PS00211">
    <property type="entry name" value="ABC_TRANSPORTER_1"/>
    <property type="match status" value="1"/>
</dbReference>
<dbReference type="GO" id="GO:0015418">
    <property type="term" value="F:ABC-type quaternary ammonium compound transporting activity"/>
    <property type="evidence" value="ECO:0007669"/>
    <property type="project" value="UniProtKB-EC"/>
</dbReference>
<keyword evidence="8" id="KW-0472">Membrane</keyword>
<dbReference type="GO" id="GO:0043190">
    <property type="term" value="C:ATP-binding cassette (ABC) transporter complex"/>
    <property type="evidence" value="ECO:0007669"/>
    <property type="project" value="InterPro"/>
</dbReference>